<keyword evidence="3" id="KW-1185">Reference proteome</keyword>
<dbReference type="PROSITE" id="PS51318">
    <property type="entry name" value="TAT"/>
    <property type="match status" value="1"/>
</dbReference>
<evidence type="ECO:0000256" key="1">
    <source>
        <dbReference type="SAM" id="MobiDB-lite"/>
    </source>
</evidence>
<dbReference type="AlphaFoldDB" id="A0A5C6B7A6"/>
<dbReference type="RefSeq" id="WP_146518021.1">
    <property type="nucleotide sequence ID" value="NZ_SJPN01000001.1"/>
</dbReference>
<dbReference type="Proteomes" id="UP000320176">
    <property type="component" value="Unassembled WGS sequence"/>
</dbReference>
<protein>
    <submittedName>
        <fullName evidence="2">Uncharacterized protein</fullName>
    </submittedName>
</protein>
<reference evidence="2 3" key="1">
    <citation type="submission" date="2019-02" db="EMBL/GenBank/DDBJ databases">
        <title>Deep-cultivation of Planctomycetes and their phenomic and genomic characterization uncovers novel biology.</title>
        <authorList>
            <person name="Wiegand S."/>
            <person name="Jogler M."/>
            <person name="Boedeker C."/>
            <person name="Pinto D."/>
            <person name="Vollmers J."/>
            <person name="Rivas-Marin E."/>
            <person name="Kohn T."/>
            <person name="Peeters S.H."/>
            <person name="Heuer A."/>
            <person name="Rast P."/>
            <person name="Oberbeckmann S."/>
            <person name="Bunk B."/>
            <person name="Jeske O."/>
            <person name="Meyerdierks A."/>
            <person name="Storesund J.E."/>
            <person name="Kallscheuer N."/>
            <person name="Luecker S."/>
            <person name="Lage O.M."/>
            <person name="Pohl T."/>
            <person name="Merkel B.J."/>
            <person name="Hornburger P."/>
            <person name="Mueller R.-W."/>
            <person name="Bruemmer F."/>
            <person name="Labrenz M."/>
            <person name="Spormann A.M."/>
            <person name="Op Den Camp H."/>
            <person name="Overmann J."/>
            <person name="Amann R."/>
            <person name="Jetten M.S.M."/>
            <person name="Mascher T."/>
            <person name="Medema M.H."/>
            <person name="Devos D.P."/>
            <person name="Kaster A.-K."/>
            <person name="Ovreas L."/>
            <person name="Rohde M."/>
            <person name="Galperin M.Y."/>
            <person name="Jogler C."/>
        </authorList>
    </citation>
    <scope>NUCLEOTIDE SEQUENCE [LARGE SCALE GENOMIC DNA]</scope>
    <source>
        <strain evidence="2 3">Pla52n</strain>
    </source>
</reference>
<name>A0A5C6B7A6_9BACT</name>
<dbReference type="EMBL" id="SJPN01000001">
    <property type="protein sequence ID" value="TWU07878.1"/>
    <property type="molecule type" value="Genomic_DNA"/>
</dbReference>
<gene>
    <name evidence="2" type="ORF">Pla52n_04540</name>
</gene>
<organism evidence="2 3">
    <name type="scientific">Stieleria varia</name>
    <dbReference type="NCBI Taxonomy" id="2528005"/>
    <lineage>
        <taxon>Bacteria</taxon>
        <taxon>Pseudomonadati</taxon>
        <taxon>Planctomycetota</taxon>
        <taxon>Planctomycetia</taxon>
        <taxon>Pirellulales</taxon>
        <taxon>Pirellulaceae</taxon>
        <taxon>Stieleria</taxon>
    </lineage>
</organism>
<sequence>MTVNDNNPPQFKPDRRHFLAALAGVSLTSATASRPLLAAEAKTTLAPSGKNDLVRVRVEMDVKGNVKVPENPLVSRTSQVTVPIKSDVVFDYEERYRRPDGAAPTTDIKYAERFYHTAQSTSTLNREESTVQLRESVRQTIVRRETSPEVIYSSDDYFTHEELGLLRTPICSVGIDQLLPTTPVAPGDKYRPTDAALISVLNLSGVDVNEVTAEIAEIATDAATIEIKGNLDGSVEGVPTKLRLVGKLRFDREAGMCTWLAMAIHETREIGNAEPGFDVAATIKLMRQPMDETVGLPKTPAKVAWNAPIPEDRLFVDLQSRHLGIGALMDRRWRMMSDVTGSAMMRLIENDKSVAQCNFRSLARLKPGQQWTLEAFEAETKRTIGKPFTQMVEADQRLSAQGLRVLRLVADGMVEGVPIRWISLHFSDDQGRRVLATFTMSGNQVAAFAGTDAQLADSLRMLETESAKAVATTASGSPQAPAGSLQGGGADSLADPGQETPSIARLPRTKRSGSGNVEVQSASDLR</sequence>
<dbReference type="OrthoDB" id="280947at2"/>
<proteinExistence type="predicted"/>
<dbReference type="InterPro" id="IPR006311">
    <property type="entry name" value="TAT_signal"/>
</dbReference>
<comment type="caution">
    <text evidence="2">The sequence shown here is derived from an EMBL/GenBank/DDBJ whole genome shotgun (WGS) entry which is preliminary data.</text>
</comment>
<evidence type="ECO:0000313" key="2">
    <source>
        <dbReference type="EMBL" id="TWU07878.1"/>
    </source>
</evidence>
<evidence type="ECO:0000313" key="3">
    <source>
        <dbReference type="Proteomes" id="UP000320176"/>
    </source>
</evidence>
<feature type="compositionally biased region" description="Polar residues" evidence="1">
    <location>
        <begin position="512"/>
        <end position="526"/>
    </location>
</feature>
<feature type="region of interest" description="Disordered" evidence="1">
    <location>
        <begin position="470"/>
        <end position="526"/>
    </location>
</feature>
<accession>A0A5C6B7A6</accession>